<feature type="transmembrane region" description="Helical" evidence="3">
    <location>
        <begin position="195"/>
        <end position="214"/>
    </location>
</feature>
<feature type="coiled-coil region" evidence="2">
    <location>
        <begin position="9"/>
        <end position="43"/>
    </location>
</feature>
<dbReference type="SUPFAM" id="SSF57424">
    <property type="entry name" value="LDL receptor-like module"/>
    <property type="match status" value="1"/>
</dbReference>
<dbReference type="InterPro" id="IPR002172">
    <property type="entry name" value="LDrepeatLR_classA_rpt"/>
</dbReference>
<evidence type="ECO:0000256" key="3">
    <source>
        <dbReference type="SAM" id="Phobius"/>
    </source>
</evidence>
<feature type="non-terminal residue" evidence="4">
    <location>
        <position position="251"/>
    </location>
</feature>
<protein>
    <submittedName>
        <fullName evidence="4">Uncharacterized protein</fullName>
    </submittedName>
</protein>
<evidence type="ECO:0000256" key="1">
    <source>
        <dbReference type="ARBA" id="ARBA00023157"/>
    </source>
</evidence>
<keyword evidence="3" id="KW-0472">Membrane</keyword>
<accession>A0A382Y9T4</accession>
<sequence>MGAEEYELLVSTLDELRDLESKLKESNSELKAIKDKKKVISKQLKSANALLSNLEYDDNLSEDENLSEAKKQKNDLISRTDKKLITLNQEEDSILAEISVAKIGKDGYERNASGPFPFSGLVFPIYILLCIYLTALILTPLNLPFECDSGDIEIPIEQLFDGNDDCPDGSDEKTGGIIFQSRAERHDIDNRNDGIFGAIICGWPLMYLLGAFLFKPDDGFLTQDSKKIANKKIQLQRNVTNLQSKRRPISR</sequence>
<organism evidence="4">
    <name type="scientific">marine metagenome</name>
    <dbReference type="NCBI Taxonomy" id="408172"/>
    <lineage>
        <taxon>unclassified sequences</taxon>
        <taxon>metagenomes</taxon>
        <taxon>ecological metagenomes</taxon>
    </lineage>
</organism>
<dbReference type="AlphaFoldDB" id="A0A382Y9T4"/>
<keyword evidence="3" id="KW-1133">Transmembrane helix</keyword>
<reference evidence="4" key="1">
    <citation type="submission" date="2018-05" db="EMBL/GenBank/DDBJ databases">
        <authorList>
            <person name="Lanie J.A."/>
            <person name="Ng W.-L."/>
            <person name="Kazmierczak K.M."/>
            <person name="Andrzejewski T.M."/>
            <person name="Davidsen T.M."/>
            <person name="Wayne K.J."/>
            <person name="Tettelin H."/>
            <person name="Glass J.I."/>
            <person name="Rusch D."/>
            <person name="Podicherti R."/>
            <person name="Tsui H.-C.T."/>
            <person name="Winkler M.E."/>
        </authorList>
    </citation>
    <scope>NUCLEOTIDE SEQUENCE</scope>
</reference>
<dbReference type="Gene3D" id="4.10.400.10">
    <property type="entry name" value="Low-density Lipoprotein Receptor"/>
    <property type="match status" value="1"/>
</dbReference>
<name>A0A382Y9T4_9ZZZZ</name>
<dbReference type="CDD" id="cd00112">
    <property type="entry name" value="LDLa"/>
    <property type="match status" value="1"/>
</dbReference>
<dbReference type="EMBL" id="UINC01174061">
    <property type="protein sequence ID" value="SVD79994.1"/>
    <property type="molecule type" value="Genomic_DNA"/>
</dbReference>
<keyword evidence="1" id="KW-1015">Disulfide bond</keyword>
<keyword evidence="3" id="KW-0812">Transmembrane</keyword>
<proteinExistence type="predicted"/>
<evidence type="ECO:0000313" key="4">
    <source>
        <dbReference type="EMBL" id="SVD79994.1"/>
    </source>
</evidence>
<evidence type="ECO:0000256" key="2">
    <source>
        <dbReference type="SAM" id="Coils"/>
    </source>
</evidence>
<feature type="transmembrane region" description="Helical" evidence="3">
    <location>
        <begin position="118"/>
        <end position="138"/>
    </location>
</feature>
<keyword evidence="2" id="KW-0175">Coiled coil</keyword>
<gene>
    <name evidence="4" type="ORF">METZ01_LOCUS432848</name>
</gene>
<dbReference type="InterPro" id="IPR036055">
    <property type="entry name" value="LDL_receptor-like_sf"/>
</dbReference>